<sequence>MIPELQLYRFAFYAMAAATVGFLAWIARMPAGKRRYYLPAPIVTGTLALSNVGMSLELFRITTAGGQPIPMTRYIDYLVATVIMVVVAGRIAGATRRQLAAVSVLTVTWVGSTAVRYFIEGSLSTAAMGVTFASLGALMYLMIWPITTRSGQQSGERVLLFGKLRNLLLLLWVFYLVMGFVSRQGLGLLDAFGGIFVTAYIDALTRIGFGVLLLRATDAVDQVIAATESSDGDDGSDGVTLEKTDGTAVDPAD</sequence>
<protein>
    <submittedName>
        <fullName evidence="8">Rhodopsin</fullName>
    </submittedName>
</protein>
<dbReference type="SUPFAM" id="SSF81321">
    <property type="entry name" value="Family A G protein-coupled receptor-like"/>
    <property type="match status" value="1"/>
</dbReference>
<keyword evidence="3 7" id="KW-0812">Transmembrane</keyword>
<dbReference type="RefSeq" id="WP_138243522.1">
    <property type="nucleotide sequence ID" value="NZ_CP040330.1"/>
</dbReference>
<keyword evidence="4 7" id="KW-1133">Transmembrane helix</keyword>
<feature type="transmembrane region" description="Helical" evidence="7">
    <location>
        <begin position="74"/>
        <end position="92"/>
    </location>
</feature>
<evidence type="ECO:0000313" key="9">
    <source>
        <dbReference type="Proteomes" id="UP000302218"/>
    </source>
</evidence>
<dbReference type="Proteomes" id="UP000302218">
    <property type="component" value="Chromosome"/>
</dbReference>
<dbReference type="Gene3D" id="1.20.1070.10">
    <property type="entry name" value="Rhodopsin 7-helix transmembrane proteins"/>
    <property type="match status" value="1"/>
</dbReference>
<evidence type="ECO:0000313" key="8">
    <source>
        <dbReference type="EMBL" id="QCS40998.1"/>
    </source>
</evidence>
<accession>A0A4V1FXJ7</accession>
<feature type="transmembrane region" description="Helical" evidence="7">
    <location>
        <begin position="99"/>
        <end position="119"/>
    </location>
</feature>
<dbReference type="InterPro" id="IPR001425">
    <property type="entry name" value="Arc/bac/fun_rhodopsins"/>
</dbReference>
<feature type="transmembrane region" description="Helical" evidence="7">
    <location>
        <begin position="36"/>
        <end position="54"/>
    </location>
</feature>
<keyword evidence="5 7" id="KW-0472">Membrane</keyword>
<reference evidence="9" key="1">
    <citation type="submission" date="2019-05" db="EMBL/GenBank/DDBJ databases">
        <title>Genome sequence and methylation pattern of the halophilic Archaeon Natrinema versiforme BOL5-4.</title>
        <authorList>
            <person name="DasSarma P."/>
            <person name="Anton B.P."/>
            <person name="DasSarma S.L."/>
            <person name="Martinez F.L."/>
            <person name="Guzman D."/>
            <person name="Roberts R.J."/>
            <person name="DasSarma S."/>
        </authorList>
    </citation>
    <scope>NUCLEOTIDE SEQUENCE [LARGE SCALE GENOMIC DNA]</scope>
    <source>
        <strain evidence="9">BOL5-4</strain>
    </source>
</reference>
<proteinExistence type="inferred from homology"/>
<comment type="similarity">
    <text evidence="2">Belongs to the archaeal/bacterial/fungal opsin family.</text>
</comment>
<name>A0A4V1FXJ7_9EURY</name>
<dbReference type="Pfam" id="PF01036">
    <property type="entry name" value="Bac_rhodopsin"/>
    <property type="match status" value="1"/>
</dbReference>
<feature type="transmembrane region" description="Helical" evidence="7">
    <location>
        <begin position="192"/>
        <end position="214"/>
    </location>
</feature>
<evidence type="ECO:0000256" key="6">
    <source>
        <dbReference type="SAM" id="MobiDB-lite"/>
    </source>
</evidence>
<evidence type="ECO:0000256" key="5">
    <source>
        <dbReference type="ARBA" id="ARBA00023136"/>
    </source>
</evidence>
<dbReference type="SMART" id="SM01021">
    <property type="entry name" value="Bac_rhodopsin"/>
    <property type="match status" value="1"/>
</dbReference>
<dbReference type="KEGG" id="nvr:FEJ81_01035"/>
<comment type="subcellular location">
    <subcellularLocation>
        <location evidence="1">Membrane</location>
        <topology evidence="1">Multi-pass membrane protein</topology>
    </subcellularLocation>
</comment>
<evidence type="ECO:0000256" key="7">
    <source>
        <dbReference type="SAM" id="Phobius"/>
    </source>
</evidence>
<evidence type="ECO:0000256" key="1">
    <source>
        <dbReference type="ARBA" id="ARBA00004141"/>
    </source>
</evidence>
<feature type="region of interest" description="Disordered" evidence="6">
    <location>
        <begin position="228"/>
        <end position="253"/>
    </location>
</feature>
<dbReference type="AlphaFoldDB" id="A0A4V1FXJ7"/>
<evidence type="ECO:0000256" key="3">
    <source>
        <dbReference type="ARBA" id="ARBA00022692"/>
    </source>
</evidence>
<gene>
    <name evidence="8" type="ORF">FEJ81_01035</name>
</gene>
<feature type="transmembrane region" description="Helical" evidence="7">
    <location>
        <begin position="6"/>
        <end position="27"/>
    </location>
</feature>
<dbReference type="OrthoDB" id="330248at2157"/>
<feature type="transmembrane region" description="Helical" evidence="7">
    <location>
        <begin position="125"/>
        <end position="146"/>
    </location>
</feature>
<organism evidence="8 9">
    <name type="scientific">Natrinema versiforme</name>
    <dbReference type="NCBI Taxonomy" id="88724"/>
    <lineage>
        <taxon>Archaea</taxon>
        <taxon>Methanobacteriati</taxon>
        <taxon>Methanobacteriota</taxon>
        <taxon>Stenosarchaea group</taxon>
        <taxon>Halobacteria</taxon>
        <taxon>Halobacteriales</taxon>
        <taxon>Natrialbaceae</taxon>
        <taxon>Natrinema</taxon>
    </lineage>
</organism>
<dbReference type="GO" id="GO:0016020">
    <property type="term" value="C:membrane"/>
    <property type="evidence" value="ECO:0007669"/>
    <property type="project" value="UniProtKB-SubCell"/>
</dbReference>
<dbReference type="PRINTS" id="PR00251">
    <property type="entry name" value="BACTRLOPSIN"/>
</dbReference>
<dbReference type="GeneID" id="40263812"/>
<dbReference type="EMBL" id="CP040330">
    <property type="protein sequence ID" value="QCS40998.1"/>
    <property type="molecule type" value="Genomic_DNA"/>
</dbReference>
<evidence type="ECO:0000256" key="2">
    <source>
        <dbReference type="ARBA" id="ARBA00008130"/>
    </source>
</evidence>
<feature type="transmembrane region" description="Helical" evidence="7">
    <location>
        <begin position="167"/>
        <end position="186"/>
    </location>
</feature>
<evidence type="ECO:0000256" key="4">
    <source>
        <dbReference type="ARBA" id="ARBA00022989"/>
    </source>
</evidence>